<feature type="domain" description="Peptidase M24" evidence="1">
    <location>
        <begin position="620"/>
        <end position="738"/>
    </location>
</feature>
<keyword evidence="3" id="KW-1185">Reference proteome</keyword>
<protein>
    <submittedName>
        <fullName evidence="2">(diamondback moth) hypothetical protein</fullName>
    </submittedName>
</protein>
<dbReference type="Proteomes" id="UP000653454">
    <property type="component" value="Unassembled WGS sequence"/>
</dbReference>
<dbReference type="InterPro" id="IPR000994">
    <property type="entry name" value="Pept_M24"/>
</dbReference>
<dbReference type="AlphaFoldDB" id="A0A8S4GF16"/>
<gene>
    <name evidence="2" type="ORF">PLXY2_LOCUS16607</name>
</gene>
<dbReference type="Pfam" id="PF16189">
    <property type="entry name" value="Creatinase_N_2"/>
    <property type="match status" value="1"/>
</dbReference>
<dbReference type="InterPro" id="IPR036005">
    <property type="entry name" value="Creatinase/aminopeptidase-like"/>
</dbReference>
<evidence type="ECO:0000259" key="1">
    <source>
        <dbReference type="Pfam" id="PF00557"/>
    </source>
</evidence>
<dbReference type="Gene3D" id="3.40.350.10">
    <property type="entry name" value="Creatinase/prolidase N-terminal domain"/>
    <property type="match status" value="3"/>
</dbReference>
<evidence type="ECO:0000313" key="3">
    <source>
        <dbReference type="Proteomes" id="UP000653454"/>
    </source>
</evidence>
<evidence type="ECO:0000313" key="2">
    <source>
        <dbReference type="EMBL" id="CAG9138354.1"/>
    </source>
</evidence>
<dbReference type="InterPro" id="IPR029149">
    <property type="entry name" value="Creatin/AminoP/Spt16_N"/>
</dbReference>
<dbReference type="PANTHER" id="PTHR43763">
    <property type="entry name" value="XAA-PRO AMINOPEPTIDASE 1"/>
    <property type="match status" value="1"/>
</dbReference>
<sequence length="744" mass="81348">MLNIKLVRARPSKLDYAASHAAVNRPAAHASPPTTTPMVPLPTVIPRTTSAHVELATAPEACADGLGTSSPLARLRSAMKNTSYTQQNAFFGAFVVFYTDEHLRRLQYISGWGGAGAGAVLAEGGAALWVPAGDVRRARETVTCAWLVIDADDPRQPTIAQWIGSRRLVGAALWVPAGDVRRARETVTCAWLVIDADDPRQPTIAQWIGAARRCGYPPGTCAWLVIDADDPRQPTIAQWIGMSFPVIQDIVSETRRRGAVGARRGRATSRETVTCAWLVIDADDPRQPTIAQWIGSHLQERLGRSGRVGGDARLASMDEWQDLSADLQRKGLQLVHIPTLVDQLWNDEMDPELKRPEFSKIVANLHNAEYTGVSWRDKVTMVRAELRAVGVDAMVVTALDEVAWLLNVRGRDLPHAPLLKAFVVVSLQDVRVYAPPGKLSMPVREVLAVYNCYTTNVNCTKVNDYTAIYTDLRRSNEWMKILIPAPGTFQRGASAAIAQSVPPAKRQVQLSPIIYLKAQKNMDEAKGMRRAHLRDAVAMCTLLSYLEGMVKKGLDELSVATKVDITRATQAGYVGVSMKTRAAFGPNGADPDYLATNMTRRRIFTNSTLVIRSGGQYDAGYVGVSMKTRAAFGPNGADPDYLATNMTRRRIFTNSTLVIRSGGQYDEGTTVVTRTVHYGIPSREERKAYTTVLRSLAALASLQTPALLPAAHVDPVARAPLWASKQDYPYPTGHGVGAALNRRE</sequence>
<dbReference type="InterPro" id="IPR050422">
    <property type="entry name" value="X-Pro_aminopeptidase_P"/>
</dbReference>
<comment type="caution">
    <text evidence="2">The sequence shown here is derived from an EMBL/GenBank/DDBJ whole genome shotgun (WGS) entry which is preliminary data.</text>
</comment>
<accession>A0A8S4GF16</accession>
<dbReference type="PANTHER" id="PTHR43763:SF6">
    <property type="entry name" value="XAA-PRO AMINOPEPTIDASE 1"/>
    <property type="match status" value="1"/>
</dbReference>
<dbReference type="Gene3D" id="3.90.230.10">
    <property type="entry name" value="Creatinase/methionine aminopeptidase superfamily"/>
    <property type="match status" value="2"/>
</dbReference>
<dbReference type="EMBL" id="CAJHNJ030000603">
    <property type="protein sequence ID" value="CAG9138354.1"/>
    <property type="molecule type" value="Genomic_DNA"/>
</dbReference>
<organism evidence="2 3">
    <name type="scientific">Plutella xylostella</name>
    <name type="common">Diamondback moth</name>
    <name type="synonym">Plutella maculipennis</name>
    <dbReference type="NCBI Taxonomy" id="51655"/>
    <lineage>
        <taxon>Eukaryota</taxon>
        <taxon>Metazoa</taxon>
        <taxon>Ecdysozoa</taxon>
        <taxon>Arthropoda</taxon>
        <taxon>Hexapoda</taxon>
        <taxon>Insecta</taxon>
        <taxon>Pterygota</taxon>
        <taxon>Neoptera</taxon>
        <taxon>Endopterygota</taxon>
        <taxon>Lepidoptera</taxon>
        <taxon>Glossata</taxon>
        <taxon>Ditrysia</taxon>
        <taxon>Yponomeutoidea</taxon>
        <taxon>Plutellidae</taxon>
        <taxon>Plutella</taxon>
    </lineage>
</organism>
<reference evidence="2" key="1">
    <citation type="submission" date="2020-11" db="EMBL/GenBank/DDBJ databases">
        <authorList>
            <person name="Whiteford S."/>
        </authorList>
    </citation>
    <scope>NUCLEOTIDE SEQUENCE</scope>
</reference>
<dbReference type="Pfam" id="PF00557">
    <property type="entry name" value="Peptidase_M24"/>
    <property type="match status" value="1"/>
</dbReference>
<feature type="non-terminal residue" evidence="2">
    <location>
        <position position="1"/>
    </location>
</feature>
<name>A0A8S4GF16_PLUXY</name>
<proteinExistence type="predicted"/>
<dbReference type="SUPFAM" id="SSF55920">
    <property type="entry name" value="Creatinase/aminopeptidase"/>
    <property type="match status" value="2"/>
</dbReference>